<accession>M2AZE2</accession>
<evidence type="ECO:0000313" key="1">
    <source>
        <dbReference type="EMBL" id="EMB18022.1"/>
    </source>
</evidence>
<dbReference type="SUPFAM" id="SSF53649">
    <property type="entry name" value="Alkaline phosphatase-like"/>
    <property type="match status" value="1"/>
</dbReference>
<dbReference type="EMBL" id="ANMO01000072">
    <property type="protein sequence ID" value="EMB18022.1"/>
    <property type="molecule type" value="Genomic_DNA"/>
</dbReference>
<dbReference type="PATRIC" id="fig|1263867.3.peg.1337"/>
<gene>
    <name evidence="1" type="ORF">RE6C_01266</name>
</gene>
<dbReference type="AlphaFoldDB" id="M2AZE2"/>
<dbReference type="RefSeq" id="WP_008654813.1">
    <property type="nucleotide sequence ID" value="NZ_ANMO01000072.1"/>
</dbReference>
<reference evidence="1" key="2">
    <citation type="journal article" date="2013" name="Mar. Genomics">
        <title>Expression of sulfatases in Rhodopirellula baltica and the diversity of sulfatases in the genus Rhodopirellula.</title>
        <authorList>
            <person name="Wegner C.E."/>
            <person name="Richter-Heitmann T."/>
            <person name="Klindworth A."/>
            <person name="Klockow C."/>
            <person name="Richter M."/>
            <person name="Achstetter T."/>
            <person name="Glockner F.O."/>
            <person name="Harder J."/>
        </authorList>
    </citation>
    <scope>NUCLEOTIDE SEQUENCE [LARGE SCALE GENOMIC DNA]</scope>
    <source>
        <strain evidence="1">6C</strain>
    </source>
</reference>
<dbReference type="Proteomes" id="UP000011529">
    <property type="component" value="Unassembled WGS sequence"/>
</dbReference>
<protein>
    <submittedName>
        <fullName evidence="1">Uncharacterized protein</fullName>
    </submittedName>
</protein>
<reference evidence="1" key="1">
    <citation type="submission" date="2012-11" db="EMBL/GenBank/DDBJ databases">
        <title>Permanent draft genomes of Rhodopirellula europaea strain SH398 and 6C.</title>
        <authorList>
            <person name="Richter M."/>
            <person name="Richter-Heitmann T."/>
            <person name="Frank C."/>
            <person name="Harder J."/>
            <person name="Glockner F.O."/>
        </authorList>
    </citation>
    <scope>NUCLEOTIDE SEQUENCE</scope>
    <source>
        <strain evidence="1">6C</strain>
    </source>
</reference>
<evidence type="ECO:0000313" key="2">
    <source>
        <dbReference type="Proteomes" id="UP000011529"/>
    </source>
</evidence>
<organism evidence="1 2">
    <name type="scientific">Rhodopirellula europaea 6C</name>
    <dbReference type="NCBI Taxonomy" id="1263867"/>
    <lineage>
        <taxon>Bacteria</taxon>
        <taxon>Pseudomonadati</taxon>
        <taxon>Planctomycetota</taxon>
        <taxon>Planctomycetia</taxon>
        <taxon>Pirellulales</taxon>
        <taxon>Pirellulaceae</taxon>
        <taxon>Rhodopirellula</taxon>
    </lineage>
</organism>
<name>M2AZE2_9BACT</name>
<comment type="caution">
    <text evidence="1">The sequence shown here is derived from an EMBL/GenBank/DDBJ whole genome shotgun (WGS) entry which is preliminary data.</text>
</comment>
<sequence>MTNGTVEAKARKPAREVAKVTNDSIAEIDVMTTKASLEYLEKFAKEDTPFLMSINFAKNHQPNLPADGYKMKLPAKSKYADCFVDAGRRHRQDRGDDPGTRHR</sequence>
<dbReference type="InterPro" id="IPR017850">
    <property type="entry name" value="Alkaline_phosphatase_core_sf"/>
</dbReference>
<proteinExistence type="predicted"/>
<keyword evidence="2" id="KW-1185">Reference proteome</keyword>